<proteinExistence type="predicted"/>
<sequence>MLFGFCQAQNGNERGYSRAWIHYTSSLTSVKFITV</sequence>
<dbReference type="EMBL" id="GBXM01076835">
    <property type="protein sequence ID" value="JAH31742.1"/>
    <property type="molecule type" value="Transcribed_RNA"/>
</dbReference>
<name>A0A0E9RSG2_ANGAN</name>
<evidence type="ECO:0000313" key="1">
    <source>
        <dbReference type="EMBL" id="JAH31742.1"/>
    </source>
</evidence>
<dbReference type="AlphaFoldDB" id="A0A0E9RSG2"/>
<protein>
    <submittedName>
        <fullName evidence="1">Uncharacterized protein</fullName>
    </submittedName>
</protein>
<accession>A0A0E9RSG2</accession>
<reference evidence="1" key="1">
    <citation type="submission" date="2014-11" db="EMBL/GenBank/DDBJ databases">
        <authorList>
            <person name="Amaro Gonzalez C."/>
        </authorList>
    </citation>
    <scope>NUCLEOTIDE SEQUENCE</scope>
</reference>
<organism evidence="1">
    <name type="scientific">Anguilla anguilla</name>
    <name type="common">European freshwater eel</name>
    <name type="synonym">Muraena anguilla</name>
    <dbReference type="NCBI Taxonomy" id="7936"/>
    <lineage>
        <taxon>Eukaryota</taxon>
        <taxon>Metazoa</taxon>
        <taxon>Chordata</taxon>
        <taxon>Craniata</taxon>
        <taxon>Vertebrata</taxon>
        <taxon>Euteleostomi</taxon>
        <taxon>Actinopterygii</taxon>
        <taxon>Neopterygii</taxon>
        <taxon>Teleostei</taxon>
        <taxon>Anguilliformes</taxon>
        <taxon>Anguillidae</taxon>
        <taxon>Anguilla</taxon>
    </lineage>
</organism>
<reference evidence="1" key="2">
    <citation type="journal article" date="2015" name="Fish Shellfish Immunol.">
        <title>Early steps in the European eel (Anguilla anguilla)-Vibrio vulnificus interaction in the gills: Role of the RtxA13 toxin.</title>
        <authorList>
            <person name="Callol A."/>
            <person name="Pajuelo D."/>
            <person name="Ebbesson L."/>
            <person name="Teles M."/>
            <person name="MacKenzie S."/>
            <person name="Amaro C."/>
        </authorList>
    </citation>
    <scope>NUCLEOTIDE SEQUENCE</scope>
</reference>